<dbReference type="Pfam" id="PF10708">
    <property type="entry name" value="DUF2510"/>
    <property type="match status" value="1"/>
</dbReference>
<comment type="caution">
    <text evidence="3">The sequence shown here is derived from an EMBL/GenBank/DDBJ whole genome shotgun (WGS) entry which is preliminary data.</text>
</comment>
<evidence type="ECO:0000313" key="4">
    <source>
        <dbReference type="Proteomes" id="UP001460270"/>
    </source>
</evidence>
<evidence type="ECO:0000313" key="3">
    <source>
        <dbReference type="EMBL" id="KAK7939032.1"/>
    </source>
</evidence>
<dbReference type="EMBL" id="JBBPFD010000002">
    <property type="protein sequence ID" value="KAK7939032.1"/>
    <property type="molecule type" value="Genomic_DNA"/>
</dbReference>
<gene>
    <name evidence="3" type="ORF">WMY93_002358</name>
</gene>
<sequence length="271" mass="29596">MCRKRKHRGPSTHSSSVLYCTRAMSESRVKTSNKQALGLRERTVHTRAHTPEPSPVQRGPSPMPQRLYAAWSWQTSHNERGLVVIKMRVCAALAEHAWCDWCSESGSSSSGITHKRTLLTAGFLLGSRLSGYYDIPIPFCPGDVALPSARLGSVLVFRVDSSLFVLGPSLVSRIAGLHPAPLDPRVSRFWDGSQWANRVINNRSHATAFCTKNTTPALTGKTETGPYVVVKMCSLALFPPPLPSGNTTLCESNNELLSGPNSDQTVQDTII</sequence>
<feature type="domain" description="DUF2510" evidence="2">
    <location>
        <begin position="175"/>
        <end position="206"/>
    </location>
</feature>
<organism evidence="3 4">
    <name type="scientific">Mugilogobius chulae</name>
    <name type="common">yellowstripe goby</name>
    <dbReference type="NCBI Taxonomy" id="88201"/>
    <lineage>
        <taxon>Eukaryota</taxon>
        <taxon>Metazoa</taxon>
        <taxon>Chordata</taxon>
        <taxon>Craniata</taxon>
        <taxon>Vertebrata</taxon>
        <taxon>Euteleostomi</taxon>
        <taxon>Actinopterygii</taxon>
        <taxon>Neopterygii</taxon>
        <taxon>Teleostei</taxon>
        <taxon>Neoteleostei</taxon>
        <taxon>Acanthomorphata</taxon>
        <taxon>Gobiaria</taxon>
        <taxon>Gobiiformes</taxon>
        <taxon>Gobioidei</taxon>
        <taxon>Gobiidae</taxon>
        <taxon>Gobionellinae</taxon>
        <taxon>Mugilogobius</taxon>
    </lineage>
</organism>
<dbReference type="Proteomes" id="UP001460270">
    <property type="component" value="Unassembled WGS sequence"/>
</dbReference>
<feature type="region of interest" description="Disordered" evidence="1">
    <location>
        <begin position="41"/>
        <end position="62"/>
    </location>
</feature>
<name>A0AAW0PWY3_9GOBI</name>
<proteinExistence type="predicted"/>
<keyword evidence="4" id="KW-1185">Reference proteome</keyword>
<dbReference type="InterPro" id="IPR018929">
    <property type="entry name" value="DUF2510"/>
</dbReference>
<protein>
    <recommendedName>
        <fullName evidence="2">DUF2510 domain-containing protein</fullName>
    </recommendedName>
</protein>
<dbReference type="AlphaFoldDB" id="A0AAW0PWY3"/>
<accession>A0AAW0PWY3</accession>
<evidence type="ECO:0000259" key="2">
    <source>
        <dbReference type="Pfam" id="PF10708"/>
    </source>
</evidence>
<evidence type="ECO:0000256" key="1">
    <source>
        <dbReference type="SAM" id="MobiDB-lite"/>
    </source>
</evidence>
<reference evidence="4" key="1">
    <citation type="submission" date="2024-04" db="EMBL/GenBank/DDBJ databases">
        <title>Salinicola lusitanus LLJ914,a marine bacterium isolated from the Okinawa Trough.</title>
        <authorList>
            <person name="Li J."/>
        </authorList>
    </citation>
    <scope>NUCLEOTIDE SEQUENCE [LARGE SCALE GENOMIC DNA]</scope>
</reference>